<dbReference type="KEGG" id="sita:101770419"/>
<dbReference type="OrthoDB" id="10064100at2759"/>
<evidence type="ECO:0000256" key="3">
    <source>
        <dbReference type="ARBA" id="ARBA00012483"/>
    </source>
</evidence>
<dbReference type="PROSITE" id="PS51698">
    <property type="entry name" value="U_BOX"/>
    <property type="match status" value="1"/>
</dbReference>
<dbReference type="InterPro" id="IPR011989">
    <property type="entry name" value="ARM-like"/>
</dbReference>
<dbReference type="InterPro" id="IPR045210">
    <property type="entry name" value="RING-Ubox_PUB"/>
</dbReference>
<keyword evidence="5" id="KW-0833">Ubl conjugation pathway</keyword>
<dbReference type="GO" id="GO:0061630">
    <property type="term" value="F:ubiquitin protein ligase activity"/>
    <property type="evidence" value="ECO:0007669"/>
    <property type="project" value="UniProtKB-EC"/>
</dbReference>
<gene>
    <name evidence="8" type="ORF">SETIT_4G149000v2</name>
</gene>
<dbReference type="PANTHER" id="PTHR23315">
    <property type="entry name" value="U BOX DOMAIN-CONTAINING"/>
    <property type="match status" value="1"/>
</dbReference>
<dbReference type="InterPro" id="IPR058678">
    <property type="entry name" value="ARM_PUB"/>
</dbReference>
<feature type="region of interest" description="Disordered" evidence="6">
    <location>
        <begin position="1"/>
        <end position="20"/>
    </location>
</feature>
<dbReference type="InterPro" id="IPR016024">
    <property type="entry name" value="ARM-type_fold"/>
</dbReference>
<name>A0A368QUE0_SETIT</name>
<dbReference type="InterPro" id="IPR013083">
    <property type="entry name" value="Znf_RING/FYVE/PHD"/>
</dbReference>
<evidence type="ECO:0000256" key="5">
    <source>
        <dbReference type="ARBA" id="ARBA00022786"/>
    </source>
</evidence>
<dbReference type="SUPFAM" id="SSF57850">
    <property type="entry name" value="RING/U-box"/>
    <property type="match status" value="1"/>
</dbReference>
<evidence type="ECO:0000313" key="8">
    <source>
        <dbReference type="EMBL" id="RCV21561.1"/>
    </source>
</evidence>
<evidence type="ECO:0000256" key="2">
    <source>
        <dbReference type="ARBA" id="ARBA00004906"/>
    </source>
</evidence>
<dbReference type="SMART" id="SM00504">
    <property type="entry name" value="Ubox"/>
    <property type="match status" value="1"/>
</dbReference>
<comment type="pathway">
    <text evidence="2">Protein modification; protein ubiquitination.</text>
</comment>
<dbReference type="InterPro" id="IPR003613">
    <property type="entry name" value="Ubox_domain"/>
</dbReference>
<protein>
    <recommendedName>
        <fullName evidence="3">RING-type E3 ubiquitin transferase</fullName>
        <ecNumber evidence="3">2.3.2.27</ecNumber>
    </recommendedName>
</protein>
<dbReference type="FunFam" id="3.30.40.10:FF:000382">
    <property type="entry name" value="RING-type E3 ubiquitin transferase"/>
    <property type="match status" value="1"/>
</dbReference>
<dbReference type="UniPathway" id="UPA00143"/>
<dbReference type="Pfam" id="PF25598">
    <property type="entry name" value="ARM_PUB"/>
    <property type="match status" value="1"/>
</dbReference>
<proteinExistence type="predicted"/>
<dbReference type="PANTHER" id="PTHR23315:SF240">
    <property type="entry name" value="U-BOX DOMAIN-CONTAINING PROTEIN 5"/>
    <property type="match status" value="1"/>
</dbReference>
<dbReference type="EMBL" id="CM003531">
    <property type="protein sequence ID" value="RCV21560.1"/>
    <property type="molecule type" value="Genomic_DNA"/>
</dbReference>
<organism evidence="8">
    <name type="scientific">Setaria italica</name>
    <name type="common">Foxtail millet</name>
    <name type="synonym">Panicum italicum</name>
    <dbReference type="NCBI Taxonomy" id="4555"/>
    <lineage>
        <taxon>Eukaryota</taxon>
        <taxon>Viridiplantae</taxon>
        <taxon>Streptophyta</taxon>
        <taxon>Embryophyta</taxon>
        <taxon>Tracheophyta</taxon>
        <taxon>Spermatophyta</taxon>
        <taxon>Magnoliopsida</taxon>
        <taxon>Liliopsida</taxon>
        <taxon>Poales</taxon>
        <taxon>Poaceae</taxon>
        <taxon>PACMAD clade</taxon>
        <taxon>Panicoideae</taxon>
        <taxon>Panicodae</taxon>
        <taxon>Paniceae</taxon>
        <taxon>Cenchrinae</taxon>
        <taxon>Setaria</taxon>
    </lineage>
</organism>
<dbReference type="Pfam" id="PF04564">
    <property type="entry name" value="U-box"/>
    <property type="match status" value="1"/>
</dbReference>
<dbReference type="EC" id="2.3.2.27" evidence="3"/>
<comment type="catalytic activity">
    <reaction evidence="1">
        <text>S-ubiquitinyl-[E2 ubiquitin-conjugating enzyme]-L-cysteine + [acceptor protein]-L-lysine = [E2 ubiquitin-conjugating enzyme]-L-cysteine + N(6)-ubiquitinyl-[acceptor protein]-L-lysine.</text>
        <dbReference type="EC" id="2.3.2.27"/>
    </reaction>
</comment>
<dbReference type="GO" id="GO:0016567">
    <property type="term" value="P:protein ubiquitination"/>
    <property type="evidence" value="ECO:0007669"/>
    <property type="project" value="UniProtKB-UniPathway"/>
</dbReference>
<evidence type="ECO:0000256" key="4">
    <source>
        <dbReference type="ARBA" id="ARBA00022679"/>
    </source>
</evidence>
<dbReference type="SUPFAM" id="SSF48371">
    <property type="entry name" value="ARM repeat"/>
    <property type="match status" value="1"/>
</dbReference>
<evidence type="ECO:0000259" key="7">
    <source>
        <dbReference type="PROSITE" id="PS51698"/>
    </source>
</evidence>
<dbReference type="CDD" id="cd16664">
    <property type="entry name" value="RING-Ubox_PUB"/>
    <property type="match status" value="1"/>
</dbReference>
<reference evidence="8" key="1">
    <citation type="journal article" date="2012" name="Nat. Biotechnol.">
        <title>Reference genome sequence of the model plant Setaria.</title>
        <authorList>
            <person name="Bennetzen J.L."/>
            <person name="Schmutz J."/>
            <person name="Wang H."/>
            <person name="Percifield R."/>
            <person name="Hawkins J."/>
            <person name="Pontaroli A.C."/>
            <person name="Estep M."/>
            <person name="Feng L."/>
            <person name="Vaughn J.N."/>
            <person name="Grimwood J."/>
            <person name="Jenkins J."/>
            <person name="Barry K."/>
            <person name="Lindquist E."/>
            <person name="Hellsten U."/>
            <person name="Deshpande S."/>
            <person name="Wang X."/>
            <person name="Wu X."/>
            <person name="Mitros T."/>
            <person name="Triplett J."/>
            <person name="Yang X."/>
            <person name="Ye C.Y."/>
            <person name="Mauro-Herrera M."/>
            <person name="Wang L."/>
            <person name="Li P."/>
            <person name="Sharma M."/>
            <person name="Sharma R."/>
            <person name="Ronald P.C."/>
            <person name="Panaud O."/>
            <person name="Kellogg E.A."/>
            <person name="Brutnell T.P."/>
            <person name="Doust A.N."/>
            <person name="Tuskan G.A."/>
            <person name="Rokhsar D."/>
            <person name="Devos K.M."/>
        </authorList>
    </citation>
    <scope>NUCLEOTIDE SEQUENCE [LARGE SCALE GENOMIC DNA]</scope>
    <source>
        <strain evidence="8">Yugu1</strain>
    </source>
</reference>
<dbReference type="EMBL" id="CM003531">
    <property type="protein sequence ID" value="RCV21561.1"/>
    <property type="molecule type" value="Genomic_DNA"/>
</dbReference>
<dbReference type="AlphaFoldDB" id="A0A368QUE0"/>
<reference evidence="8" key="2">
    <citation type="submission" date="2015-07" db="EMBL/GenBank/DDBJ databases">
        <authorList>
            <person name="Noorani M."/>
        </authorList>
    </citation>
    <scope>NUCLEOTIDE SEQUENCE</scope>
    <source>
        <strain evidence="8">Yugu1</strain>
    </source>
</reference>
<dbReference type="Gene3D" id="1.25.10.10">
    <property type="entry name" value="Leucine-rich Repeat Variant"/>
    <property type="match status" value="1"/>
</dbReference>
<accession>A0A368QUE0</accession>
<feature type="domain" description="U-box" evidence="7">
    <location>
        <begin position="269"/>
        <end position="343"/>
    </location>
</feature>
<keyword evidence="4" id="KW-0808">Transferase</keyword>
<sequence length="762" mass="85149">METNSDEAMGTSRHNSHPKVHSTMCNELSLMLDKVSSILPSIEAAQPGCKAGVEELCNLYNIVDKGKLVIQNCIECSSLYLAITSEATAMRCERIRNSLRRSLFLIQNMVEQLLANEVADIHNDLRDVKFIVDPVEGDAGKAILEMLRQSEVTRELELQTFQVAASKLNITSPKAILIERRAIKKLLAKINGTDPKKEGILKYLLYLVRKYGKNTKGETGEKNHTVNASTEIMSSDLVVNGISTQRCISTMESGNVRFDDQNNLLGAATPPPELCCPMSMKLMRDPVIIASGQTYERENIERWFNEGYDTCPRTQMKLRNFTVTPNACMKAVIYNWCKDHELDHTYLPEQFHSYYSVSSLHNVSAPLITEKNRDYMVDYSSSSFGLSAASCTSSPMREAEQSKASFDQFYSNANYQLYLSFCNFDKAMFLGFFHELSELPWELQSKAVKDLKTILNGENQIWQSMVCNGFLEAFHEFLKDDSGTCTLQARRAGIHFFLAFLSSGRDRIPSVCEDVVLLIALLLDSEFKREALLIVHELLQEQRCQKSSLMASIVAPLVFGALDSGDTKCLDLALKIICKISSDNDIKPDLVSSGIISKLSPLLSEGRMTESSLKILRNLSEVKEATEFIIRTDNCLSSISDHLDTGSHREQEHAVVILLAVCSDSAEVCSLAMKEGIIPALVDLSVNGTELARDCSIQLLQLLRDFRRCDQFNSSCSREVAADHVAENPPSDSICKQPISKSARYISRKLNVFTKPRSLTLA</sequence>
<evidence type="ECO:0000256" key="1">
    <source>
        <dbReference type="ARBA" id="ARBA00000900"/>
    </source>
</evidence>
<evidence type="ECO:0000256" key="6">
    <source>
        <dbReference type="SAM" id="MobiDB-lite"/>
    </source>
</evidence>
<dbReference type="Gene3D" id="3.30.40.10">
    <property type="entry name" value="Zinc/RING finger domain, C3HC4 (zinc finger)"/>
    <property type="match status" value="1"/>
</dbReference>